<dbReference type="InterPro" id="IPR016169">
    <property type="entry name" value="FAD-bd_PCMH_sub2"/>
</dbReference>
<comment type="caution">
    <text evidence="2">The sequence shown here is derived from an EMBL/GenBank/DDBJ whole genome shotgun (WGS) entry which is preliminary data.</text>
</comment>
<evidence type="ECO:0000313" key="3">
    <source>
        <dbReference type="Proteomes" id="UP001338125"/>
    </source>
</evidence>
<evidence type="ECO:0000259" key="1">
    <source>
        <dbReference type="Pfam" id="PF01565"/>
    </source>
</evidence>
<dbReference type="EMBL" id="JAVFKD010000004">
    <property type="protein sequence ID" value="KAK5995329.1"/>
    <property type="molecule type" value="Genomic_DNA"/>
</dbReference>
<accession>A0ABR0STH4</accession>
<keyword evidence="3" id="KW-1185">Reference proteome</keyword>
<gene>
    <name evidence="2" type="ORF">PT974_03733</name>
</gene>
<dbReference type="Gene3D" id="3.30.465.10">
    <property type="match status" value="1"/>
</dbReference>
<dbReference type="SUPFAM" id="SSF56176">
    <property type="entry name" value="FAD-binding/transporter-associated domain-like"/>
    <property type="match status" value="1"/>
</dbReference>
<feature type="domain" description="FAD linked oxidase N-terminal" evidence="1">
    <location>
        <begin position="24"/>
        <end position="115"/>
    </location>
</feature>
<reference evidence="2 3" key="1">
    <citation type="submission" date="2024-01" db="EMBL/GenBank/DDBJ databases">
        <title>Complete genome of Cladobotryum mycophilum ATHUM6906.</title>
        <authorList>
            <person name="Christinaki A.C."/>
            <person name="Myridakis A.I."/>
            <person name="Kouvelis V.N."/>
        </authorList>
    </citation>
    <scope>NUCLEOTIDE SEQUENCE [LARGE SCALE GENOMIC DNA]</scope>
    <source>
        <strain evidence="2 3">ATHUM6906</strain>
    </source>
</reference>
<sequence>MSSQYVNDACLPYPTLSCSPMGYPEYVINATTPSHVKLGIEFARKHNLRLVIKSTGHDFLGRSTAPNSLSVWTHNMDSIKSHNDDFQPRGCGIKVKGSAVTLGAGVEMQDAFTHLGVSTKP</sequence>
<dbReference type="Pfam" id="PF01565">
    <property type="entry name" value="FAD_binding_4"/>
    <property type="match status" value="1"/>
</dbReference>
<dbReference type="Proteomes" id="UP001338125">
    <property type="component" value="Unassembled WGS sequence"/>
</dbReference>
<name>A0ABR0STH4_9HYPO</name>
<protein>
    <submittedName>
        <fullName evidence="2">VAO-type flavoprotein oxidase</fullName>
    </submittedName>
</protein>
<dbReference type="InterPro" id="IPR006094">
    <property type="entry name" value="Oxid_FAD_bind_N"/>
</dbReference>
<organism evidence="2 3">
    <name type="scientific">Cladobotryum mycophilum</name>
    <dbReference type="NCBI Taxonomy" id="491253"/>
    <lineage>
        <taxon>Eukaryota</taxon>
        <taxon>Fungi</taxon>
        <taxon>Dikarya</taxon>
        <taxon>Ascomycota</taxon>
        <taxon>Pezizomycotina</taxon>
        <taxon>Sordariomycetes</taxon>
        <taxon>Hypocreomycetidae</taxon>
        <taxon>Hypocreales</taxon>
        <taxon>Hypocreaceae</taxon>
        <taxon>Cladobotryum</taxon>
    </lineage>
</organism>
<proteinExistence type="predicted"/>
<evidence type="ECO:0000313" key="2">
    <source>
        <dbReference type="EMBL" id="KAK5995329.1"/>
    </source>
</evidence>
<dbReference type="InterPro" id="IPR036318">
    <property type="entry name" value="FAD-bd_PCMH-like_sf"/>
</dbReference>